<comment type="subcellular location">
    <subcellularLocation>
        <location evidence="1">Cell membrane</location>
        <topology evidence="1">Multi-pass membrane protein</topology>
    </subcellularLocation>
</comment>
<feature type="transmembrane region" description="Helical" evidence="6">
    <location>
        <begin position="120"/>
        <end position="141"/>
    </location>
</feature>
<dbReference type="RefSeq" id="WP_048099160.1">
    <property type="nucleotide sequence ID" value="NZ_JFZT01000030.1"/>
</dbReference>
<feature type="transmembrane region" description="Helical" evidence="6">
    <location>
        <begin position="390"/>
        <end position="414"/>
    </location>
</feature>
<organism evidence="7 8">
    <name type="scientific">Candidatus Acidianus copahuensis</name>
    <dbReference type="NCBI Taxonomy" id="1160895"/>
    <lineage>
        <taxon>Archaea</taxon>
        <taxon>Thermoproteota</taxon>
        <taxon>Thermoprotei</taxon>
        <taxon>Sulfolobales</taxon>
        <taxon>Sulfolobaceae</taxon>
        <taxon>Acidianus</taxon>
    </lineage>
</organism>
<feature type="transmembrane region" description="Helical" evidence="6">
    <location>
        <begin position="21"/>
        <end position="45"/>
    </location>
</feature>
<feature type="transmembrane region" description="Helical" evidence="6">
    <location>
        <begin position="461"/>
        <end position="479"/>
    </location>
</feature>
<gene>
    <name evidence="7" type="ORF">CM19_04290</name>
</gene>
<evidence type="ECO:0000256" key="5">
    <source>
        <dbReference type="ARBA" id="ARBA00023136"/>
    </source>
</evidence>
<dbReference type="STRING" id="1160895.CM19_04290"/>
<dbReference type="InterPro" id="IPR050367">
    <property type="entry name" value="APC_superfamily"/>
</dbReference>
<dbReference type="Gene3D" id="1.20.1740.10">
    <property type="entry name" value="Amino acid/polyamine transporter I"/>
    <property type="match status" value="1"/>
</dbReference>
<dbReference type="GO" id="GO:0005886">
    <property type="term" value="C:plasma membrane"/>
    <property type="evidence" value="ECO:0007669"/>
    <property type="project" value="UniProtKB-SubCell"/>
</dbReference>
<feature type="transmembrane region" description="Helical" evidence="6">
    <location>
        <begin position="420"/>
        <end position="441"/>
    </location>
</feature>
<sequence length="535" mass="57663">MTTKKSNEKIFARESSGLVKNFSSFDMLTFVLSFSLGSGILFFTVEIVGEYPGSIPIISLLIDLIPLFSAASVVYLLSLVLPKTGGQYVWISRILNPGLGYFINIVMWIGYCIIMGDVGYIGASFISSALTITAYVTHNLGIISLSKSFANPLADIIIAIVITVAFSLVSISGYKASKYAIYITFYLALLILIILDFNMLFSSSSQSSILWNHVFGGTSKSYGDIMSLSAAKGWTQKLIAPSLAASALASIPLVSSWSGFSHFSGWGVGEAKTPKRSMFMATFGAGLVGFTLMTLTIYSYIHFYGLPFISRLEYVSSSVGLTPSIPLLGAVSISNIYILAIIASFIIVVFPMKDVFPSIIFQSRQLVAAALDRLLPEKLLYINKKGQPMIAQLVTTIAIVISIIFVSPLLPLGVFVGSDLFTISLGLLQIFTSIAGILLPVKLPEVYKRAGKPINIEIGNIPLISILGVVSFSSWLFLLSESILGVLSSKVGLTVMPIVSAILGIVFLIYVGYIKKLQKEEGVDVSIIGAEIPPD</sequence>
<proteinExistence type="predicted"/>
<dbReference type="EMBL" id="JFZT01000030">
    <property type="protein sequence ID" value="EZQ10270.1"/>
    <property type="molecule type" value="Genomic_DNA"/>
</dbReference>
<dbReference type="Proteomes" id="UP000024332">
    <property type="component" value="Unassembled WGS sequence"/>
</dbReference>
<evidence type="ECO:0000256" key="2">
    <source>
        <dbReference type="ARBA" id="ARBA00022475"/>
    </source>
</evidence>
<keyword evidence="4 6" id="KW-1133">Transmembrane helix</keyword>
<feature type="transmembrane region" description="Helical" evidence="6">
    <location>
        <begin position="325"/>
        <end position="350"/>
    </location>
</feature>
<keyword evidence="2" id="KW-1003">Cell membrane</keyword>
<dbReference type="PANTHER" id="PTHR42770">
    <property type="entry name" value="AMINO ACID TRANSPORTER-RELATED"/>
    <property type="match status" value="1"/>
</dbReference>
<keyword evidence="8" id="KW-1185">Reference proteome</keyword>
<accession>A0A031LR97</accession>
<feature type="transmembrane region" description="Helical" evidence="6">
    <location>
        <begin position="57"/>
        <end position="82"/>
    </location>
</feature>
<dbReference type="AlphaFoldDB" id="A0A031LR97"/>
<evidence type="ECO:0000256" key="1">
    <source>
        <dbReference type="ARBA" id="ARBA00004651"/>
    </source>
</evidence>
<evidence type="ECO:0000313" key="8">
    <source>
        <dbReference type="Proteomes" id="UP000024332"/>
    </source>
</evidence>
<feature type="transmembrane region" description="Helical" evidence="6">
    <location>
        <begin position="179"/>
        <end position="201"/>
    </location>
</feature>
<feature type="transmembrane region" description="Helical" evidence="6">
    <location>
        <begin position="94"/>
        <end position="114"/>
    </location>
</feature>
<evidence type="ECO:0000256" key="4">
    <source>
        <dbReference type="ARBA" id="ARBA00022989"/>
    </source>
</evidence>
<comment type="caution">
    <text evidence="7">The sequence shown here is derived from an EMBL/GenBank/DDBJ whole genome shotgun (WGS) entry which is preliminary data.</text>
</comment>
<evidence type="ECO:0008006" key="9">
    <source>
        <dbReference type="Google" id="ProtNLM"/>
    </source>
</evidence>
<dbReference type="PANTHER" id="PTHR42770:SF7">
    <property type="entry name" value="MEMBRANE PROTEIN"/>
    <property type="match status" value="1"/>
</dbReference>
<dbReference type="PIRSF" id="PIRSF006060">
    <property type="entry name" value="AA_transporter"/>
    <property type="match status" value="1"/>
</dbReference>
<name>A0A031LR97_9CREN</name>
<dbReference type="GO" id="GO:0022857">
    <property type="term" value="F:transmembrane transporter activity"/>
    <property type="evidence" value="ECO:0007669"/>
    <property type="project" value="InterPro"/>
</dbReference>
<feature type="transmembrane region" description="Helical" evidence="6">
    <location>
        <begin position="491"/>
        <end position="513"/>
    </location>
</feature>
<dbReference type="Pfam" id="PF13520">
    <property type="entry name" value="AA_permease_2"/>
    <property type="match status" value="1"/>
</dbReference>
<feature type="transmembrane region" description="Helical" evidence="6">
    <location>
        <begin position="153"/>
        <end position="173"/>
    </location>
</feature>
<keyword evidence="5 6" id="KW-0472">Membrane</keyword>
<dbReference type="OrthoDB" id="43026at2157"/>
<dbReference type="InterPro" id="IPR002293">
    <property type="entry name" value="AA/rel_permease1"/>
</dbReference>
<evidence type="ECO:0000256" key="3">
    <source>
        <dbReference type="ARBA" id="ARBA00022692"/>
    </source>
</evidence>
<feature type="transmembrane region" description="Helical" evidence="6">
    <location>
        <begin position="279"/>
        <end position="305"/>
    </location>
</feature>
<evidence type="ECO:0000256" key="6">
    <source>
        <dbReference type="SAM" id="Phobius"/>
    </source>
</evidence>
<reference evidence="7 8" key="1">
    <citation type="submission" date="2014-03" db="EMBL/GenBank/DDBJ databases">
        <title>Draft genome sequence of the novel thermoacidophilic archaea Acidianus copahuensis ALE1 strain, isolated from Copahue volcanic area in Neuquen Argentina.</title>
        <authorList>
            <person name="Urbieta M.S."/>
            <person name="Rascovan N."/>
            <person name="Castro C."/>
            <person name="Revale S."/>
            <person name="Giaveno M.A."/>
            <person name="Vazquez M.P."/>
            <person name="Donati E.R."/>
        </authorList>
    </citation>
    <scope>NUCLEOTIDE SEQUENCE [LARGE SCALE GENOMIC DNA]</scope>
    <source>
        <strain evidence="7 8">ALE1</strain>
    </source>
</reference>
<keyword evidence="3 6" id="KW-0812">Transmembrane</keyword>
<protein>
    <recommendedName>
        <fullName evidence="9">Amino acid transporter</fullName>
    </recommendedName>
</protein>
<evidence type="ECO:0000313" key="7">
    <source>
        <dbReference type="EMBL" id="EZQ10270.1"/>
    </source>
</evidence>